<evidence type="ECO:0000259" key="1">
    <source>
        <dbReference type="Pfam" id="PF09860"/>
    </source>
</evidence>
<protein>
    <submittedName>
        <fullName evidence="2">DUF2087 domain-containing protein</fullName>
    </submittedName>
</protein>
<proteinExistence type="predicted"/>
<comment type="caution">
    <text evidence="2">The sequence shown here is derived from an EMBL/GenBank/DDBJ whole genome shotgun (WGS) entry which is preliminary data.</text>
</comment>
<evidence type="ECO:0000313" key="2">
    <source>
        <dbReference type="EMBL" id="TXC65859.1"/>
    </source>
</evidence>
<reference evidence="2 3" key="1">
    <citation type="submission" date="2019-08" db="EMBL/GenBank/DDBJ databases">
        <authorList>
            <person name="Khan S.A."/>
            <person name="Jeon C.O."/>
            <person name="Jeong S.E."/>
        </authorList>
    </citation>
    <scope>NUCLEOTIDE SEQUENCE [LARGE SCALE GENOMIC DNA]</scope>
    <source>
        <strain evidence="3">IMCC1728</strain>
    </source>
</reference>
<keyword evidence="3" id="KW-1185">Reference proteome</keyword>
<dbReference type="Proteomes" id="UP000321832">
    <property type="component" value="Unassembled WGS sequence"/>
</dbReference>
<dbReference type="EMBL" id="VOPW01000001">
    <property type="protein sequence ID" value="TXC65859.1"/>
    <property type="molecule type" value="Genomic_DNA"/>
</dbReference>
<sequence>MASAPPSPAPLSDTAQRALRQFDAQGRLTRWPIKYSVQRLMLWGLWMRFDGKRRYSEREVNEVLKARHLFGDHCTLRRELVEMKMLERSDGGAEYRCRAARCRGDGADTERCASAAELWLRSSGSARGNTRARRSIPGCRPARCAPAPS</sequence>
<dbReference type="Pfam" id="PF09860">
    <property type="entry name" value="DUF2087"/>
    <property type="match status" value="1"/>
</dbReference>
<organism evidence="2 3">
    <name type="scientific">Piscinibacter aquaticus</name>
    <dbReference type="NCBI Taxonomy" id="392597"/>
    <lineage>
        <taxon>Bacteria</taxon>
        <taxon>Pseudomonadati</taxon>
        <taxon>Pseudomonadota</taxon>
        <taxon>Betaproteobacteria</taxon>
        <taxon>Burkholderiales</taxon>
        <taxon>Sphaerotilaceae</taxon>
        <taxon>Piscinibacter</taxon>
    </lineage>
</organism>
<dbReference type="AlphaFoldDB" id="A0A5C6TZL8"/>
<dbReference type="InterPro" id="IPR018656">
    <property type="entry name" value="DUF2087"/>
</dbReference>
<accession>A0A5C6TZL8</accession>
<evidence type="ECO:0000313" key="3">
    <source>
        <dbReference type="Proteomes" id="UP000321832"/>
    </source>
</evidence>
<feature type="domain" description="DUF2087" evidence="1">
    <location>
        <begin position="27"/>
        <end position="96"/>
    </location>
</feature>
<gene>
    <name evidence="2" type="ORF">FSC37_07115</name>
</gene>
<name>A0A5C6TZL8_9BURK</name>